<evidence type="ECO:0000256" key="1">
    <source>
        <dbReference type="ARBA" id="ARBA00005306"/>
    </source>
</evidence>
<evidence type="ECO:0000313" key="14">
    <source>
        <dbReference type="Proteomes" id="UP000557717"/>
    </source>
</evidence>
<evidence type="ECO:0000256" key="11">
    <source>
        <dbReference type="HAMAP-Rule" id="MF_00121"/>
    </source>
</evidence>
<dbReference type="PROSITE" id="PS01234">
    <property type="entry name" value="GATB"/>
    <property type="match status" value="1"/>
</dbReference>
<evidence type="ECO:0000256" key="3">
    <source>
        <dbReference type="ARBA" id="ARBA00016923"/>
    </source>
</evidence>
<dbReference type="InterPro" id="IPR023168">
    <property type="entry name" value="GatB_Yqey_C_2"/>
</dbReference>
<keyword evidence="13" id="KW-0808">Transferase</keyword>
<comment type="catalytic activity">
    <reaction evidence="10 11">
        <text>L-glutamyl-tRNA(Gln) + L-glutamine + ATP + H2O = L-glutaminyl-tRNA(Gln) + L-glutamate + ADP + phosphate + H(+)</text>
        <dbReference type="Rhea" id="RHEA:17521"/>
        <dbReference type="Rhea" id="RHEA-COMP:9681"/>
        <dbReference type="Rhea" id="RHEA-COMP:9684"/>
        <dbReference type="ChEBI" id="CHEBI:15377"/>
        <dbReference type="ChEBI" id="CHEBI:15378"/>
        <dbReference type="ChEBI" id="CHEBI:29985"/>
        <dbReference type="ChEBI" id="CHEBI:30616"/>
        <dbReference type="ChEBI" id="CHEBI:43474"/>
        <dbReference type="ChEBI" id="CHEBI:58359"/>
        <dbReference type="ChEBI" id="CHEBI:78520"/>
        <dbReference type="ChEBI" id="CHEBI:78521"/>
        <dbReference type="ChEBI" id="CHEBI:456216"/>
    </reaction>
</comment>
<dbReference type="GO" id="GO:0016740">
    <property type="term" value="F:transferase activity"/>
    <property type="evidence" value="ECO:0007669"/>
    <property type="project" value="UniProtKB-KW"/>
</dbReference>
<dbReference type="Gene3D" id="1.10.10.410">
    <property type="match status" value="1"/>
</dbReference>
<dbReference type="RefSeq" id="WP_184016185.1">
    <property type="nucleotide sequence ID" value="NZ_JACHFD010000003.1"/>
</dbReference>
<evidence type="ECO:0000256" key="8">
    <source>
        <dbReference type="ARBA" id="ARBA00024799"/>
    </source>
</evidence>
<dbReference type="FunFam" id="1.10.10.410:FF:000001">
    <property type="entry name" value="Aspartyl/glutamyl-tRNA(Asn/Gln) amidotransferase subunit B"/>
    <property type="match status" value="1"/>
</dbReference>
<protein>
    <recommendedName>
        <fullName evidence="3 11">Aspartyl/glutamyl-tRNA(Asn/Gln) amidotransferase subunit B</fullName>
        <shortName evidence="11">Asp/Glu-ADT subunit B</shortName>
        <ecNumber evidence="11">6.3.5.-</ecNumber>
    </recommendedName>
</protein>
<keyword evidence="14" id="KW-1185">Reference proteome</keyword>
<comment type="catalytic activity">
    <reaction evidence="9 11">
        <text>L-aspartyl-tRNA(Asn) + L-glutamine + ATP + H2O = L-asparaginyl-tRNA(Asn) + L-glutamate + ADP + phosphate + 2 H(+)</text>
        <dbReference type="Rhea" id="RHEA:14513"/>
        <dbReference type="Rhea" id="RHEA-COMP:9674"/>
        <dbReference type="Rhea" id="RHEA-COMP:9677"/>
        <dbReference type="ChEBI" id="CHEBI:15377"/>
        <dbReference type="ChEBI" id="CHEBI:15378"/>
        <dbReference type="ChEBI" id="CHEBI:29985"/>
        <dbReference type="ChEBI" id="CHEBI:30616"/>
        <dbReference type="ChEBI" id="CHEBI:43474"/>
        <dbReference type="ChEBI" id="CHEBI:58359"/>
        <dbReference type="ChEBI" id="CHEBI:78515"/>
        <dbReference type="ChEBI" id="CHEBI:78516"/>
        <dbReference type="ChEBI" id="CHEBI:456216"/>
    </reaction>
</comment>
<dbReference type="GO" id="GO:0006412">
    <property type="term" value="P:translation"/>
    <property type="evidence" value="ECO:0007669"/>
    <property type="project" value="UniProtKB-UniRule"/>
</dbReference>
<keyword evidence="6 11" id="KW-0067">ATP-binding</keyword>
<sequence>MSFLVTIGLEVHCQVKTNTKMFCACETSFADEPNTHTCPVCLGLPGALPVLNRHAIEKTLLAGLLLDCGSPEISKWDRKNYFYPDMPKNYQTTQMDLPLCIGGEVPVYDFNYPTDVKKDIPRPGLKIRLNRIHLEEDVAKSTHLGTSSIIDFNRAGTPLMEIVTEPDLQSSAEAFAFLRSLQMILQQGGISDADMEKGQLRCDVNISIRRRETDPYGNRIELKNLNSISAVRRAIDYEVERQWEELQAGIEQVQSTRRWDDDRGESQLLRTKEDAHDYRYFPCPDLLPIHTAPLLEKVRPLLSERPHERATRYENDYEITAYDASVLAADLPLATYFEAVAANGKVPGKKAANFLLNVLLGLLNERSIAISDAPVSGPKVGQLLTLVEGGQLALNQAKEVLLVLLENPDKDPGEVAQSMGFEPADASELEGFCDQAISANPKQVAEIQAGNEKLVNFLTGQVMKLSKGKANPKQVTEILQKKLL</sequence>
<dbReference type="Pfam" id="PF02934">
    <property type="entry name" value="GatB_N"/>
    <property type="match status" value="1"/>
</dbReference>
<dbReference type="GO" id="GO:0050567">
    <property type="term" value="F:glutaminyl-tRNA synthase (glutamine-hydrolyzing) activity"/>
    <property type="evidence" value="ECO:0007669"/>
    <property type="project" value="UniProtKB-UniRule"/>
</dbReference>
<dbReference type="InterPro" id="IPR017958">
    <property type="entry name" value="Gln-tRNA_amidoTrfase_suB_CS"/>
</dbReference>
<keyword evidence="7 11" id="KW-0648">Protein biosynthesis</keyword>
<dbReference type="PANTHER" id="PTHR11659:SF0">
    <property type="entry name" value="GLUTAMYL-TRNA(GLN) AMIDOTRANSFERASE SUBUNIT B, MITOCHONDRIAL"/>
    <property type="match status" value="1"/>
</dbReference>
<dbReference type="InterPro" id="IPR042114">
    <property type="entry name" value="GatB_C_1"/>
</dbReference>
<dbReference type="PANTHER" id="PTHR11659">
    <property type="entry name" value="GLUTAMYL-TRNA GLN AMIDOTRANSFERASE SUBUNIT B MITOCHONDRIAL AND PROKARYOTIC PET112-RELATED"/>
    <property type="match status" value="1"/>
</dbReference>
<keyword evidence="4 11" id="KW-0436">Ligase</keyword>
<accession>A0A840V0U3</accession>
<dbReference type="InterPro" id="IPR004413">
    <property type="entry name" value="GatB"/>
</dbReference>
<dbReference type="InterPro" id="IPR017959">
    <property type="entry name" value="Asn/Gln-tRNA_amidoTrfase_suB/E"/>
</dbReference>
<dbReference type="EMBL" id="JACHFD010000003">
    <property type="protein sequence ID" value="MBB5350686.1"/>
    <property type="molecule type" value="Genomic_DNA"/>
</dbReference>
<dbReference type="InterPro" id="IPR003789">
    <property type="entry name" value="Asn/Gln_tRNA_amidoTrase-B-like"/>
</dbReference>
<dbReference type="GO" id="GO:0070681">
    <property type="term" value="P:glutaminyl-tRNAGln biosynthesis via transamidation"/>
    <property type="evidence" value="ECO:0007669"/>
    <property type="project" value="TreeGrafter"/>
</dbReference>
<evidence type="ECO:0000256" key="7">
    <source>
        <dbReference type="ARBA" id="ARBA00022917"/>
    </source>
</evidence>
<dbReference type="GO" id="GO:0005524">
    <property type="term" value="F:ATP binding"/>
    <property type="evidence" value="ECO:0007669"/>
    <property type="project" value="UniProtKB-KW"/>
</dbReference>
<dbReference type="Gene3D" id="1.10.150.380">
    <property type="entry name" value="GatB domain, N-terminal subdomain"/>
    <property type="match status" value="1"/>
</dbReference>
<comment type="function">
    <text evidence="8 11">Allows the formation of correctly charged Asn-tRNA(Asn) or Gln-tRNA(Gln) through the transamidation of misacylated Asp-tRNA(Asn) or Glu-tRNA(Gln) in organisms which lack either or both of asparaginyl-tRNA or glutaminyl-tRNA synthetases. The reaction takes place in the presence of glutamine and ATP through an activated phospho-Asp-tRNA(Asn) or phospho-Glu-tRNA(Gln).</text>
</comment>
<evidence type="ECO:0000256" key="6">
    <source>
        <dbReference type="ARBA" id="ARBA00022840"/>
    </source>
</evidence>
<keyword evidence="5 11" id="KW-0547">Nucleotide-binding</keyword>
<dbReference type="AlphaFoldDB" id="A0A840V0U3"/>
<dbReference type="InterPro" id="IPR006075">
    <property type="entry name" value="Asn/Gln-tRNA_Trfase_suB/E_cat"/>
</dbReference>
<gene>
    <name evidence="11" type="primary">gatB</name>
    <name evidence="13" type="ORF">HNR46_000914</name>
</gene>
<dbReference type="InterPro" id="IPR014746">
    <property type="entry name" value="Gln_synth/guanido_kin_cat_dom"/>
</dbReference>
<dbReference type="Pfam" id="PF02637">
    <property type="entry name" value="GatB_Yqey"/>
    <property type="match status" value="1"/>
</dbReference>
<evidence type="ECO:0000256" key="4">
    <source>
        <dbReference type="ARBA" id="ARBA00022598"/>
    </source>
</evidence>
<proteinExistence type="inferred from homology"/>
<evidence type="ECO:0000256" key="5">
    <source>
        <dbReference type="ARBA" id="ARBA00022741"/>
    </source>
</evidence>
<comment type="subunit">
    <text evidence="2 11">Heterotrimer of A, B and C subunits.</text>
</comment>
<organism evidence="13 14">
    <name type="scientific">Haloferula luteola</name>
    <dbReference type="NCBI Taxonomy" id="595692"/>
    <lineage>
        <taxon>Bacteria</taxon>
        <taxon>Pseudomonadati</taxon>
        <taxon>Verrucomicrobiota</taxon>
        <taxon>Verrucomicrobiia</taxon>
        <taxon>Verrucomicrobiales</taxon>
        <taxon>Verrucomicrobiaceae</taxon>
        <taxon>Haloferula</taxon>
    </lineage>
</organism>
<dbReference type="InterPro" id="IPR018027">
    <property type="entry name" value="Asn/Gln_amidotransferase"/>
</dbReference>
<evidence type="ECO:0000256" key="10">
    <source>
        <dbReference type="ARBA" id="ARBA00047913"/>
    </source>
</evidence>
<evidence type="ECO:0000259" key="12">
    <source>
        <dbReference type="SMART" id="SM00845"/>
    </source>
</evidence>
<evidence type="ECO:0000256" key="2">
    <source>
        <dbReference type="ARBA" id="ARBA00011123"/>
    </source>
</evidence>
<feature type="domain" description="Asn/Gln amidotransferase" evidence="12">
    <location>
        <begin position="335"/>
        <end position="483"/>
    </location>
</feature>
<dbReference type="EC" id="6.3.5.-" evidence="11"/>
<evidence type="ECO:0000256" key="9">
    <source>
        <dbReference type="ARBA" id="ARBA00047380"/>
    </source>
</evidence>
<dbReference type="Proteomes" id="UP000557717">
    <property type="component" value="Unassembled WGS sequence"/>
</dbReference>
<dbReference type="NCBIfam" id="TIGR00133">
    <property type="entry name" value="gatB"/>
    <property type="match status" value="1"/>
</dbReference>
<dbReference type="SUPFAM" id="SSF55931">
    <property type="entry name" value="Glutamine synthetase/guanido kinase"/>
    <property type="match status" value="1"/>
</dbReference>
<dbReference type="SUPFAM" id="SSF89095">
    <property type="entry name" value="GatB/YqeY motif"/>
    <property type="match status" value="1"/>
</dbReference>
<dbReference type="NCBIfam" id="NF004014">
    <property type="entry name" value="PRK05477.1-4"/>
    <property type="match status" value="1"/>
</dbReference>
<dbReference type="SMART" id="SM00845">
    <property type="entry name" value="GatB_Yqey"/>
    <property type="match status" value="1"/>
</dbReference>
<dbReference type="HAMAP" id="MF_00121">
    <property type="entry name" value="GatB"/>
    <property type="match status" value="1"/>
</dbReference>
<reference evidence="13 14" key="1">
    <citation type="submission" date="2020-08" db="EMBL/GenBank/DDBJ databases">
        <title>Genomic Encyclopedia of Type Strains, Phase IV (KMG-IV): sequencing the most valuable type-strain genomes for metagenomic binning, comparative biology and taxonomic classification.</title>
        <authorList>
            <person name="Goeker M."/>
        </authorList>
    </citation>
    <scope>NUCLEOTIDE SEQUENCE [LARGE SCALE GENOMIC DNA]</scope>
    <source>
        <strain evidence="13 14">YC6886</strain>
    </source>
</reference>
<name>A0A840V0U3_9BACT</name>
<comment type="similarity">
    <text evidence="1 11">Belongs to the GatB/GatE family. GatB subfamily.</text>
</comment>
<evidence type="ECO:0000313" key="13">
    <source>
        <dbReference type="EMBL" id="MBB5350686.1"/>
    </source>
</evidence>
<dbReference type="NCBIfam" id="NF004012">
    <property type="entry name" value="PRK05477.1-2"/>
    <property type="match status" value="1"/>
</dbReference>
<comment type="caution">
    <text evidence="13">The sequence shown here is derived from an EMBL/GenBank/DDBJ whole genome shotgun (WGS) entry which is preliminary data.</text>
</comment>